<dbReference type="Proteomes" id="UP001235269">
    <property type="component" value="Unassembled WGS sequence"/>
</dbReference>
<evidence type="ECO:0000256" key="2">
    <source>
        <dbReference type="ARBA" id="ARBA00010270"/>
    </source>
</evidence>
<name>A0ABU0IB60_9HYPH</name>
<dbReference type="RefSeq" id="WP_307157644.1">
    <property type="nucleotide sequence ID" value="NZ_JAUSWH010000004.1"/>
</dbReference>
<evidence type="ECO:0000256" key="5">
    <source>
        <dbReference type="ARBA" id="ARBA00022734"/>
    </source>
</evidence>
<evidence type="ECO:0000313" key="9">
    <source>
        <dbReference type="EMBL" id="MDQ0455462.1"/>
    </source>
</evidence>
<keyword evidence="4" id="KW-1003">Cell membrane</keyword>
<evidence type="ECO:0000256" key="8">
    <source>
        <dbReference type="SAM" id="SignalP"/>
    </source>
</evidence>
<keyword evidence="5" id="KW-0430">Lectin</keyword>
<keyword evidence="4" id="KW-0472">Membrane</keyword>
<dbReference type="Pfam" id="PF07886">
    <property type="entry name" value="BA14K"/>
    <property type="match status" value="1"/>
</dbReference>
<dbReference type="EMBL" id="JAUSWH010000004">
    <property type="protein sequence ID" value="MDQ0455462.1"/>
    <property type="molecule type" value="Genomic_DNA"/>
</dbReference>
<comment type="subcellular location">
    <subcellularLocation>
        <location evidence="1">Membrane</location>
        <topology evidence="1">Single-pass membrane protein</topology>
    </subcellularLocation>
</comment>
<protein>
    <recommendedName>
        <fullName evidence="3">Lectin-like protein BA14k</fullName>
    </recommendedName>
</protein>
<comment type="similarity">
    <text evidence="2">Belongs to the BA14k family.</text>
</comment>
<dbReference type="InterPro" id="IPR012413">
    <property type="entry name" value="BA14K"/>
</dbReference>
<comment type="caution">
    <text evidence="9">The sequence shown here is derived from an EMBL/GenBank/DDBJ whole genome shotgun (WGS) entry which is preliminary data.</text>
</comment>
<feature type="chain" id="PRO_5045606217" description="Lectin-like protein BA14k" evidence="8">
    <location>
        <begin position="19"/>
        <end position="146"/>
    </location>
</feature>
<keyword evidence="8" id="KW-0732">Signal</keyword>
<sequence length="146" mass="16197">MKCSKAVLGLAIAATALAPEAGFATMPFAKAPLVSGAQDQATAPVLDVRYVCDAYGCYDRPDYPPPPPPGYRPPPPPPPPGYRPPPPPDYYRPAPPPPGYYRPDGPPRAWRRHIQWCLDRYRSYNPDTNRYLDAYGRPRTCRSPFG</sequence>
<evidence type="ECO:0000256" key="6">
    <source>
        <dbReference type="ARBA" id="ARBA00025321"/>
    </source>
</evidence>
<accession>A0ABU0IB60</accession>
<evidence type="ECO:0000313" key="10">
    <source>
        <dbReference type="Proteomes" id="UP001235269"/>
    </source>
</evidence>
<organism evidence="9 10">
    <name type="scientific">Rhizobium paknamense</name>
    <dbReference type="NCBI Taxonomy" id="1206817"/>
    <lineage>
        <taxon>Bacteria</taxon>
        <taxon>Pseudomonadati</taxon>
        <taxon>Pseudomonadota</taxon>
        <taxon>Alphaproteobacteria</taxon>
        <taxon>Hyphomicrobiales</taxon>
        <taxon>Rhizobiaceae</taxon>
        <taxon>Rhizobium/Agrobacterium group</taxon>
        <taxon>Rhizobium</taxon>
    </lineage>
</organism>
<reference evidence="9 10" key="1">
    <citation type="submission" date="2023-07" db="EMBL/GenBank/DDBJ databases">
        <title>Genomic Encyclopedia of Type Strains, Phase IV (KMG-IV): sequencing the most valuable type-strain genomes for metagenomic binning, comparative biology and taxonomic classification.</title>
        <authorList>
            <person name="Goeker M."/>
        </authorList>
    </citation>
    <scope>NUCLEOTIDE SEQUENCE [LARGE SCALE GENOMIC DNA]</scope>
    <source>
        <strain evidence="9 10">DSM 100301</strain>
    </source>
</reference>
<feature type="region of interest" description="Disordered" evidence="7">
    <location>
        <begin position="63"/>
        <end position="104"/>
    </location>
</feature>
<feature type="signal peptide" evidence="8">
    <location>
        <begin position="1"/>
        <end position="18"/>
    </location>
</feature>
<evidence type="ECO:0000256" key="3">
    <source>
        <dbReference type="ARBA" id="ARBA00020552"/>
    </source>
</evidence>
<comment type="function">
    <text evidence="6">Has immunoglobulin-binding and hemagglutination properties, and can bind to mannose. Essential for virulence. May be involved in LPS biosynthesis or polysaccharide transport.</text>
</comment>
<keyword evidence="10" id="KW-1185">Reference proteome</keyword>
<evidence type="ECO:0000256" key="7">
    <source>
        <dbReference type="SAM" id="MobiDB-lite"/>
    </source>
</evidence>
<gene>
    <name evidence="9" type="ORF">QO005_001796</name>
</gene>
<evidence type="ECO:0000256" key="1">
    <source>
        <dbReference type="ARBA" id="ARBA00004167"/>
    </source>
</evidence>
<evidence type="ECO:0000256" key="4">
    <source>
        <dbReference type="ARBA" id="ARBA00022475"/>
    </source>
</evidence>
<proteinExistence type="inferred from homology"/>